<dbReference type="AlphaFoldDB" id="A0A7K0C658"/>
<feature type="transmembrane region" description="Helical" evidence="3">
    <location>
        <begin position="173"/>
        <end position="190"/>
    </location>
</feature>
<keyword evidence="2" id="KW-0964">Secreted</keyword>
<evidence type="ECO:0000313" key="6">
    <source>
        <dbReference type="Proteomes" id="UP000487268"/>
    </source>
</evidence>
<proteinExistence type="predicted"/>
<comment type="subcellular location">
    <subcellularLocation>
        <location evidence="1">Secreted</location>
    </subcellularLocation>
</comment>
<evidence type="ECO:0000313" key="5">
    <source>
        <dbReference type="EMBL" id="MQY08951.1"/>
    </source>
</evidence>
<dbReference type="InterPro" id="IPR001820">
    <property type="entry name" value="TIMP"/>
</dbReference>
<name>A0A7K0C658_9ACTN</name>
<sequence length="198" mass="20471">MPLSVLARTLLASALVVLLVVAAAPGRACACSCAAVPEQKAYAMADAVFTGRVVQRHVYSPVWGESSSSDPTVLVFEVSAVNKGEVSRLQDVRTAAQDATCGLSARQGDEYLIFADRKDGVLEAYACGGSRPAGRPLAVPSAPTHRPAPGHAAVGPAPFPRNVVDGGSVTTDMATAGGLAAVIATALLLVRHRRRKRT</sequence>
<dbReference type="GO" id="GO:0002020">
    <property type="term" value="F:protease binding"/>
    <property type="evidence" value="ECO:0007669"/>
    <property type="project" value="TreeGrafter"/>
</dbReference>
<dbReference type="OrthoDB" id="3483420at2"/>
<dbReference type="Pfam" id="PF00965">
    <property type="entry name" value="TIMP"/>
    <property type="match status" value="1"/>
</dbReference>
<dbReference type="Gene3D" id="2.40.50.120">
    <property type="match status" value="1"/>
</dbReference>
<keyword evidence="6" id="KW-1185">Reference proteome</keyword>
<dbReference type="Proteomes" id="UP000487268">
    <property type="component" value="Unassembled WGS sequence"/>
</dbReference>
<comment type="caution">
    <text evidence="5">The sequence shown here is derived from an EMBL/GenBank/DDBJ whole genome shotgun (WGS) entry which is preliminary data.</text>
</comment>
<dbReference type="GO" id="GO:0008191">
    <property type="term" value="F:metalloendopeptidase inhibitor activity"/>
    <property type="evidence" value="ECO:0007669"/>
    <property type="project" value="InterPro"/>
</dbReference>
<feature type="signal peptide" evidence="4">
    <location>
        <begin position="1"/>
        <end position="30"/>
    </location>
</feature>
<keyword evidence="3" id="KW-0812">Transmembrane</keyword>
<keyword evidence="4" id="KW-0732">Signal</keyword>
<evidence type="ECO:0008006" key="7">
    <source>
        <dbReference type="Google" id="ProtNLM"/>
    </source>
</evidence>
<keyword evidence="3" id="KW-1133">Transmembrane helix</keyword>
<dbReference type="PANTHER" id="PTHR11844">
    <property type="entry name" value="METALLOPROTEASE INHIBITOR"/>
    <property type="match status" value="1"/>
</dbReference>
<evidence type="ECO:0000256" key="1">
    <source>
        <dbReference type="ARBA" id="ARBA00004613"/>
    </source>
</evidence>
<keyword evidence="3" id="KW-0472">Membrane</keyword>
<accession>A0A7K0C658</accession>
<protein>
    <recommendedName>
        <fullName evidence="7">Tissue inhibitor of metalloproteinase</fullName>
    </recommendedName>
</protein>
<dbReference type="RefSeq" id="WP_153540259.1">
    <property type="nucleotide sequence ID" value="NZ_WEGH01000005.1"/>
</dbReference>
<gene>
    <name evidence="5" type="ORF">ACRB68_70620</name>
</gene>
<reference evidence="5 6" key="1">
    <citation type="submission" date="2019-10" db="EMBL/GenBank/DDBJ databases">
        <title>Actinomadura rubteroloni sp. nov. and Actinomadura macrotermitis sp. nov., isolated from the gut of fungus growing-termite Macrotermes natalensis.</title>
        <authorList>
            <person name="Benndorf R."/>
            <person name="Martin K."/>
            <person name="Kuefner M."/>
            <person name="De Beer W."/>
            <person name="Kaster A.-K."/>
            <person name="Vollmers J."/>
            <person name="Poulsen M."/>
            <person name="Beemelmanns C."/>
        </authorList>
    </citation>
    <scope>NUCLEOTIDE SEQUENCE [LARGE SCALE GENOMIC DNA]</scope>
    <source>
        <strain evidence="5 6">RB68</strain>
    </source>
</reference>
<dbReference type="InterPro" id="IPR008993">
    <property type="entry name" value="TIMP-like_OB-fold"/>
</dbReference>
<evidence type="ECO:0000256" key="2">
    <source>
        <dbReference type="ARBA" id="ARBA00022525"/>
    </source>
</evidence>
<feature type="chain" id="PRO_5029877113" description="Tissue inhibitor of metalloproteinase" evidence="4">
    <location>
        <begin position="31"/>
        <end position="198"/>
    </location>
</feature>
<dbReference type="PANTHER" id="PTHR11844:SF33">
    <property type="entry name" value="TISSUE INHIBITOR OF METALLOPROTEINASE"/>
    <property type="match status" value="1"/>
</dbReference>
<evidence type="ECO:0000256" key="3">
    <source>
        <dbReference type="SAM" id="Phobius"/>
    </source>
</evidence>
<dbReference type="GO" id="GO:0031012">
    <property type="term" value="C:extracellular matrix"/>
    <property type="evidence" value="ECO:0007669"/>
    <property type="project" value="TreeGrafter"/>
</dbReference>
<dbReference type="GO" id="GO:0005615">
    <property type="term" value="C:extracellular space"/>
    <property type="evidence" value="ECO:0007669"/>
    <property type="project" value="TreeGrafter"/>
</dbReference>
<organism evidence="5 6">
    <name type="scientific">Actinomadura macrotermitis</name>
    <dbReference type="NCBI Taxonomy" id="2585200"/>
    <lineage>
        <taxon>Bacteria</taxon>
        <taxon>Bacillati</taxon>
        <taxon>Actinomycetota</taxon>
        <taxon>Actinomycetes</taxon>
        <taxon>Streptosporangiales</taxon>
        <taxon>Thermomonosporaceae</taxon>
        <taxon>Actinomadura</taxon>
    </lineage>
</organism>
<dbReference type="SUPFAM" id="SSF50242">
    <property type="entry name" value="TIMP-like"/>
    <property type="match status" value="1"/>
</dbReference>
<dbReference type="EMBL" id="WEGH01000005">
    <property type="protein sequence ID" value="MQY08951.1"/>
    <property type="molecule type" value="Genomic_DNA"/>
</dbReference>
<evidence type="ECO:0000256" key="4">
    <source>
        <dbReference type="SAM" id="SignalP"/>
    </source>
</evidence>
<dbReference type="GO" id="GO:0051045">
    <property type="term" value="P:negative regulation of membrane protein ectodomain proteolysis"/>
    <property type="evidence" value="ECO:0007669"/>
    <property type="project" value="TreeGrafter"/>
</dbReference>